<dbReference type="PANTHER" id="PTHR33204:SF18">
    <property type="entry name" value="TRANSCRIPTIONAL REGULATORY PROTEIN"/>
    <property type="match status" value="1"/>
</dbReference>
<evidence type="ECO:0000313" key="5">
    <source>
        <dbReference type="EMBL" id="TCK20448.1"/>
    </source>
</evidence>
<keyword evidence="2" id="KW-0238">DNA-binding</keyword>
<feature type="domain" description="HTH hxlR-type" evidence="4">
    <location>
        <begin position="14"/>
        <end position="113"/>
    </location>
</feature>
<dbReference type="AlphaFoldDB" id="A0A4R1HFK4"/>
<dbReference type="InterPro" id="IPR002577">
    <property type="entry name" value="HTH_HxlR"/>
</dbReference>
<dbReference type="EMBL" id="SMFZ01000002">
    <property type="protein sequence ID" value="TCK20448.1"/>
    <property type="molecule type" value="Genomic_DNA"/>
</dbReference>
<dbReference type="Pfam" id="PF01638">
    <property type="entry name" value="HxlR"/>
    <property type="match status" value="2"/>
</dbReference>
<comment type="caution">
    <text evidence="5">The sequence shown here is derived from an EMBL/GenBank/DDBJ whole genome shotgun (WGS) entry which is preliminary data.</text>
</comment>
<organism evidence="5 6">
    <name type="scientific">Pseudonocardia endophytica</name>
    <dbReference type="NCBI Taxonomy" id="401976"/>
    <lineage>
        <taxon>Bacteria</taxon>
        <taxon>Bacillati</taxon>
        <taxon>Actinomycetota</taxon>
        <taxon>Actinomycetes</taxon>
        <taxon>Pseudonocardiales</taxon>
        <taxon>Pseudonocardiaceae</taxon>
        <taxon>Pseudonocardia</taxon>
    </lineage>
</organism>
<name>A0A4R1HFK4_PSEEN</name>
<sequence length="311" mass="34095">MRSGKSGERVDGAAGAVGRTLGVLADTWTLLILQRAFLGVRRYAGWRATLNISDATLAARLRSMTANGLLRTVPYRDGGRSRQEYRLTERGIDTWRLLLATWSWERAWEPREVPLPDVVHQVCGNVTDVVLSCAHCGTPIGPRDTEVDVAAVTGGADLARLHPRRTRGPLPSDPLSFLPGAMEIVGDRWGATLLGACLVGLRTFSEFADVMSISPEVLTDRLRRFVEHGVLVRTGQSGYRLTDKGRAAFAIHACLVDWANRWERDDGDPVDVDVRHRACGKSLEVRLDCAACGVPFERTSVAPAFREPGGR</sequence>
<dbReference type="PANTHER" id="PTHR33204">
    <property type="entry name" value="TRANSCRIPTIONAL REGULATOR, MARR FAMILY"/>
    <property type="match status" value="1"/>
</dbReference>
<accession>A0A4R1HFK4</accession>
<proteinExistence type="predicted"/>
<gene>
    <name evidence="5" type="ORF">EV378_4407</name>
</gene>
<evidence type="ECO:0000313" key="6">
    <source>
        <dbReference type="Proteomes" id="UP000295560"/>
    </source>
</evidence>
<evidence type="ECO:0000256" key="2">
    <source>
        <dbReference type="ARBA" id="ARBA00023125"/>
    </source>
</evidence>
<dbReference type="InterPro" id="IPR036390">
    <property type="entry name" value="WH_DNA-bd_sf"/>
</dbReference>
<protein>
    <submittedName>
        <fullName evidence="5">HxlR family transcriptional regulator</fullName>
    </submittedName>
</protein>
<dbReference type="SUPFAM" id="SSF46785">
    <property type="entry name" value="Winged helix' DNA-binding domain"/>
    <property type="match status" value="2"/>
</dbReference>
<evidence type="ECO:0000256" key="3">
    <source>
        <dbReference type="ARBA" id="ARBA00023163"/>
    </source>
</evidence>
<dbReference type="RefSeq" id="WP_165922419.1">
    <property type="nucleotide sequence ID" value="NZ_SMFZ01000002.1"/>
</dbReference>
<keyword evidence="6" id="KW-1185">Reference proteome</keyword>
<dbReference type="Gene3D" id="1.10.10.10">
    <property type="entry name" value="Winged helix-like DNA-binding domain superfamily/Winged helix DNA-binding domain"/>
    <property type="match status" value="2"/>
</dbReference>
<evidence type="ECO:0000259" key="4">
    <source>
        <dbReference type="PROSITE" id="PS51118"/>
    </source>
</evidence>
<dbReference type="InterPro" id="IPR036388">
    <property type="entry name" value="WH-like_DNA-bd_sf"/>
</dbReference>
<dbReference type="PROSITE" id="PS51118">
    <property type="entry name" value="HTH_HXLR"/>
    <property type="match status" value="2"/>
</dbReference>
<reference evidence="5 6" key="1">
    <citation type="submission" date="2019-03" db="EMBL/GenBank/DDBJ databases">
        <title>Sequencing the genomes of 1000 actinobacteria strains.</title>
        <authorList>
            <person name="Klenk H.-P."/>
        </authorList>
    </citation>
    <scope>NUCLEOTIDE SEQUENCE [LARGE SCALE GENOMIC DNA]</scope>
    <source>
        <strain evidence="5 6">DSM 44969</strain>
    </source>
</reference>
<keyword evidence="3" id="KW-0804">Transcription</keyword>
<dbReference type="GO" id="GO:0003677">
    <property type="term" value="F:DNA binding"/>
    <property type="evidence" value="ECO:0007669"/>
    <property type="project" value="UniProtKB-KW"/>
</dbReference>
<evidence type="ECO:0000256" key="1">
    <source>
        <dbReference type="ARBA" id="ARBA00023015"/>
    </source>
</evidence>
<feature type="domain" description="HTH hxlR-type" evidence="4">
    <location>
        <begin position="173"/>
        <end position="267"/>
    </location>
</feature>
<dbReference type="Proteomes" id="UP000295560">
    <property type="component" value="Unassembled WGS sequence"/>
</dbReference>
<keyword evidence="1" id="KW-0805">Transcription regulation</keyword>